<sequence>MVVDVLPERRAVPGHRSLPGPGEAGSVRWWNAAPGTLVAELRGEIDLLTAPAVSEGLAALARRGPDRLVVDLRPVTFLDCSGLRPLCRAHALMAGRGGRLSLVAGSPRVLRVLRLARALPAFTLHPDLAGALAEPIGPAHAPVRP</sequence>
<comment type="caution">
    <text evidence="4">The sequence shown here is derived from an EMBL/GenBank/DDBJ whole genome shotgun (WGS) entry which is preliminary data.</text>
</comment>
<organism evidence="4 5">
    <name type="scientific">Streptomyces boetiae</name>
    <dbReference type="NCBI Taxonomy" id="3075541"/>
    <lineage>
        <taxon>Bacteria</taxon>
        <taxon>Bacillati</taxon>
        <taxon>Actinomycetota</taxon>
        <taxon>Actinomycetes</taxon>
        <taxon>Kitasatosporales</taxon>
        <taxon>Streptomycetaceae</taxon>
        <taxon>Streptomyces</taxon>
    </lineage>
</organism>
<dbReference type="NCBIfam" id="TIGR00377">
    <property type="entry name" value="ant_ant_sig"/>
    <property type="match status" value="1"/>
</dbReference>
<dbReference type="Proteomes" id="UP001183388">
    <property type="component" value="Unassembled WGS sequence"/>
</dbReference>
<dbReference type="InterPro" id="IPR002645">
    <property type="entry name" value="STAS_dom"/>
</dbReference>
<protein>
    <recommendedName>
        <fullName evidence="2">Anti-sigma factor antagonist</fullName>
    </recommendedName>
</protein>
<dbReference type="PANTHER" id="PTHR33495">
    <property type="entry name" value="ANTI-SIGMA FACTOR ANTAGONIST TM_1081-RELATED-RELATED"/>
    <property type="match status" value="1"/>
</dbReference>
<dbReference type="PANTHER" id="PTHR33495:SF2">
    <property type="entry name" value="ANTI-SIGMA FACTOR ANTAGONIST TM_1081-RELATED"/>
    <property type="match status" value="1"/>
</dbReference>
<evidence type="ECO:0000256" key="2">
    <source>
        <dbReference type="RuleBase" id="RU003749"/>
    </source>
</evidence>
<evidence type="ECO:0000256" key="1">
    <source>
        <dbReference type="ARBA" id="ARBA00009013"/>
    </source>
</evidence>
<keyword evidence="5" id="KW-1185">Reference proteome</keyword>
<dbReference type="CDD" id="cd07043">
    <property type="entry name" value="STAS_anti-anti-sigma_factors"/>
    <property type="match status" value="1"/>
</dbReference>
<name>A0ABU2LDW4_9ACTN</name>
<feature type="domain" description="STAS" evidence="3">
    <location>
        <begin position="34"/>
        <end position="135"/>
    </location>
</feature>
<dbReference type="RefSeq" id="WP_311632743.1">
    <property type="nucleotide sequence ID" value="NZ_JAVREN010000046.1"/>
</dbReference>
<evidence type="ECO:0000313" key="4">
    <source>
        <dbReference type="EMBL" id="MDT0309782.1"/>
    </source>
</evidence>
<evidence type="ECO:0000313" key="5">
    <source>
        <dbReference type="Proteomes" id="UP001183388"/>
    </source>
</evidence>
<dbReference type="Pfam" id="PF01740">
    <property type="entry name" value="STAS"/>
    <property type="match status" value="1"/>
</dbReference>
<dbReference type="InterPro" id="IPR036513">
    <property type="entry name" value="STAS_dom_sf"/>
</dbReference>
<dbReference type="EMBL" id="JAVREN010000046">
    <property type="protein sequence ID" value="MDT0309782.1"/>
    <property type="molecule type" value="Genomic_DNA"/>
</dbReference>
<proteinExistence type="inferred from homology"/>
<dbReference type="Gene3D" id="3.30.750.24">
    <property type="entry name" value="STAS domain"/>
    <property type="match status" value="1"/>
</dbReference>
<evidence type="ECO:0000259" key="3">
    <source>
        <dbReference type="PROSITE" id="PS50801"/>
    </source>
</evidence>
<accession>A0ABU2LDW4</accession>
<dbReference type="PROSITE" id="PS50801">
    <property type="entry name" value="STAS"/>
    <property type="match status" value="1"/>
</dbReference>
<comment type="similarity">
    <text evidence="1 2">Belongs to the anti-sigma-factor antagonist family.</text>
</comment>
<dbReference type="SUPFAM" id="SSF52091">
    <property type="entry name" value="SpoIIaa-like"/>
    <property type="match status" value="1"/>
</dbReference>
<dbReference type="InterPro" id="IPR003658">
    <property type="entry name" value="Anti-sigma_ant"/>
</dbReference>
<reference evidence="5" key="1">
    <citation type="submission" date="2023-07" db="EMBL/GenBank/DDBJ databases">
        <title>30 novel species of actinomycetes from the DSMZ collection.</title>
        <authorList>
            <person name="Nouioui I."/>
        </authorList>
    </citation>
    <scope>NUCLEOTIDE SEQUENCE [LARGE SCALE GENOMIC DNA]</scope>
    <source>
        <strain evidence="5">DSM 44917</strain>
    </source>
</reference>
<gene>
    <name evidence="4" type="ORF">RM780_22900</name>
</gene>